<sequence>MYEVLGQIFAGLFFITLIFSYVFWTRLKVTKETVLKTEVELDRVRKLLATTQIELRELKVNGVIARRSEPRVELKFESQIRPAVVEPWEVIRARACEAEIKQELEKLDEPTSEIWTYNYIFSRIEGFLHELEGYAPGSEFVRSIKLQMPEIRIKAKNRYVLGRVKEISNKAARAATFKTRQRYATEALQLLNEPTSVEAIDPAEHERLRAAITHYIAQVEIDAHIEKAHRFEFKDNKKKALEYYKEALYAATHDNIDDIDQKEVIEWLQAKIEAIETGQQNDEIENMPKALEGFL</sequence>
<accession>Q1GXR5</accession>
<dbReference type="STRING" id="265072.Mfla_2709"/>
<protein>
    <submittedName>
        <fullName evidence="2">Uncharacterized protein</fullName>
    </submittedName>
</protein>
<dbReference type="RefSeq" id="WP_011480925.1">
    <property type="nucleotide sequence ID" value="NC_007947.1"/>
</dbReference>
<keyword evidence="3" id="KW-1185">Reference proteome</keyword>
<evidence type="ECO:0000313" key="2">
    <source>
        <dbReference type="EMBL" id="ABE50972.1"/>
    </source>
</evidence>
<gene>
    <name evidence="2" type="ordered locus">Mfla_2709</name>
</gene>
<name>Q1GXR5_METFK</name>
<dbReference type="AlphaFoldDB" id="Q1GXR5"/>
<keyword evidence="1" id="KW-0472">Membrane</keyword>
<dbReference type="Proteomes" id="UP000002440">
    <property type="component" value="Chromosome"/>
</dbReference>
<dbReference type="KEGG" id="mfa:Mfla_2709"/>
<keyword evidence="1" id="KW-0812">Transmembrane</keyword>
<evidence type="ECO:0000256" key="1">
    <source>
        <dbReference type="SAM" id="Phobius"/>
    </source>
</evidence>
<feature type="transmembrane region" description="Helical" evidence="1">
    <location>
        <begin position="6"/>
        <end position="24"/>
    </location>
</feature>
<reference evidence="2 3" key="1">
    <citation type="submission" date="2006-03" db="EMBL/GenBank/DDBJ databases">
        <title>Complete sequence of Methylobacillus flagellatus KT.</title>
        <authorList>
            <consortium name="US DOE Joint Genome Institute"/>
            <person name="Copeland A."/>
            <person name="Lucas S."/>
            <person name="Lapidus A."/>
            <person name="Barry K."/>
            <person name="Detter J.C."/>
            <person name="Glavina del Rio T."/>
            <person name="Hammon N."/>
            <person name="Israni S."/>
            <person name="Dalin E."/>
            <person name="Tice H."/>
            <person name="Pitluck S."/>
            <person name="Brettin T."/>
            <person name="Bruce D."/>
            <person name="Han C."/>
            <person name="Tapia R."/>
            <person name="Saunders E."/>
            <person name="Gilna P."/>
            <person name="Schmutz J."/>
            <person name="Larimer F."/>
            <person name="Land M."/>
            <person name="Kyrpides N."/>
            <person name="Anderson I."/>
            <person name="Richardson P."/>
        </authorList>
    </citation>
    <scope>NUCLEOTIDE SEQUENCE [LARGE SCALE GENOMIC DNA]</scope>
    <source>
        <strain evidence="3">KT / ATCC 51484 / DSM 6875</strain>
    </source>
</reference>
<keyword evidence="1" id="KW-1133">Transmembrane helix</keyword>
<dbReference type="HOGENOM" id="CLU_942712_0_0_4"/>
<evidence type="ECO:0000313" key="3">
    <source>
        <dbReference type="Proteomes" id="UP000002440"/>
    </source>
</evidence>
<proteinExistence type="predicted"/>
<dbReference type="EMBL" id="CP000284">
    <property type="protein sequence ID" value="ABE50972.1"/>
    <property type="molecule type" value="Genomic_DNA"/>
</dbReference>
<organism evidence="2 3">
    <name type="scientific">Methylobacillus flagellatus (strain ATCC 51484 / DSM 6875 / VKM B-1610 / KT)</name>
    <dbReference type="NCBI Taxonomy" id="265072"/>
    <lineage>
        <taxon>Bacteria</taxon>
        <taxon>Pseudomonadati</taxon>
        <taxon>Pseudomonadota</taxon>
        <taxon>Betaproteobacteria</taxon>
        <taxon>Nitrosomonadales</taxon>
        <taxon>Methylophilaceae</taxon>
        <taxon>Methylobacillus</taxon>
    </lineage>
</organism>